<reference evidence="8 9" key="1">
    <citation type="submission" date="2017-04" db="EMBL/GenBank/DDBJ databases">
        <authorList>
            <person name="Afonso C.L."/>
            <person name="Miller P.J."/>
            <person name="Scott M.A."/>
            <person name="Spackman E."/>
            <person name="Goraichik I."/>
            <person name="Dimitrov K.M."/>
            <person name="Suarez D.L."/>
            <person name="Swayne D.E."/>
        </authorList>
    </citation>
    <scope>NUCLEOTIDE SEQUENCE [LARGE SCALE GENOMIC DNA]</scope>
    <source>
        <strain evidence="8 9">DSM 5090</strain>
    </source>
</reference>
<dbReference type="PANTHER" id="PTHR32322">
    <property type="entry name" value="INNER MEMBRANE TRANSPORTER"/>
    <property type="match status" value="1"/>
</dbReference>
<dbReference type="RefSeq" id="WP_245824055.1">
    <property type="nucleotide sequence ID" value="NZ_CP155572.1"/>
</dbReference>
<evidence type="ECO:0000256" key="6">
    <source>
        <dbReference type="SAM" id="Phobius"/>
    </source>
</evidence>
<dbReference type="InterPro" id="IPR050638">
    <property type="entry name" value="AA-Vitamin_Transporters"/>
</dbReference>
<dbReference type="InterPro" id="IPR000620">
    <property type="entry name" value="EamA_dom"/>
</dbReference>
<dbReference type="Proteomes" id="UP000192738">
    <property type="component" value="Unassembled WGS sequence"/>
</dbReference>
<organism evidence="8 9">
    <name type="scientific">Sporomusa malonica</name>
    <dbReference type="NCBI Taxonomy" id="112901"/>
    <lineage>
        <taxon>Bacteria</taxon>
        <taxon>Bacillati</taxon>
        <taxon>Bacillota</taxon>
        <taxon>Negativicutes</taxon>
        <taxon>Selenomonadales</taxon>
        <taxon>Sporomusaceae</taxon>
        <taxon>Sporomusa</taxon>
    </lineage>
</organism>
<name>A0A1W2E0P1_9FIRM</name>
<feature type="transmembrane region" description="Helical" evidence="6">
    <location>
        <begin position="213"/>
        <end position="231"/>
    </location>
</feature>
<dbReference type="Pfam" id="PF00892">
    <property type="entry name" value="EamA"/>
    <property type="match status" value="2"/>
</dbReference>
<dbReference type="PANTHER" id="PTHR32322:SF9">
    <property type="entry name" value="AMINO-ACID METABOLITE EFFLUX PUMP-RELATED"/>
    <property type="match status" value="1"/>
</dbReference>
<proteinExistence type="inferred from homology"/>
<feature type="domain" description="EamA" evidence="7">
    <location>
        <begin position="7"/>
        <end position="131"/>
    </location>
</feature>
<comment type="similarity">
    <text evidence="2">Belongs to the EamA transporter family.</text>
</comment>
<feature type="transmembrane region" description="Helical" evidence="6">
    <location>
        <begin position="34"/>
        <end position="52"/>
    </location>
</feature>
<evidence type="ECO:0000256" key="5">
    <source>
        <dbReference type="ARBA" id="ARBA00023136"/>
    </source>
</evidence>
<feature type="transmembrane region" description="Helical" evidence="6">
    <location>
        <begin position="59"/>
        <end position="81"/>
    </location>
</feature>
<keyword evidence="9" id="KW-1185">Reference proteome</keyword>
<evidence type="ECO:0000313" key="9">
    <source>
        <dbReference type="Proteomes" id="UP000192738"/>
    </source>
</evidence>
<feature type="transmembrane region" description="Helical" evidence="6">
    <location>
        <begin position="268"/>
        <end position="290"/>
    </location>
</feature>
<evidence type="ECO:0000256" key="2">
    <source>
        <dbReference type="ARBA" id="ARBA00007362"/>
    </source>
</evidence>
<keyword evidence="5 6" id="KW-0472">Membrane</keyword>
<dbReference type="STRING" id="112901.SAMN04488500_11985"/>
<feature type="transmembrane region" description="Helical" evidence="6">
    <location>
        <begin position="143"/>
        <end position="161"/>
    </location>
</feature>
<keyword evidence="3 6" id="KW-0812">Transmembrane</keyword>
<feature type="transmembrane region" description="Helical" evidence="6">
    <location>
        <begin position="87"/>
        <end position="106"/>
    </location>
</feature>
<evidence type="ECO:0000256" key="1">
    <source>
        <dbReference type="ARBA" id="ARBA00004141"/>
    </source>
</evidence>
<feature type="transmembrane region" description="Helical" evidence="6">
    <location>
        <begin position="173"/>
        <end position="193"/>
    </location>
</feature>
<evidence type="ECO:0000313" key="8">
    <source>
        <dbReference type="EMBL" id="SMD03303.1"/>
    </source>
</evidence>
<dbReference type="InterPro" id="IPR037185">
    <property type="entry name" value="EmrE-like"/>
</dbReference>
<keyword evidence="4 6" id="KW-1133">Transmembrane helix</keyword>
<feature type="transmembrane region" description="Helical" evidence="6">
    <location>
        <begin position="7"/>
        <end position="28"/>
    </location>
</feature>
<dbReference type="SUPFAM" id="SSF103481">
    <property type="entry name" value="Multidrug resistance efflux transporter EmrE"/>
    <property type="match status" value="2"/>
</dbReference>
<evidence type="ECO:0000259" key="7">
    <source>
        <dbReference type="Pfam" id="PF00892"/>
    </source>
</evidence>
<evidence type="ECO:0000256" key="3">
    <source>
        <dbReference type="ARBA" id="ARBA00022692"/>
    </source>
</evidence>
<feature type="domain" description="EamA" evidence="7">
    <location>
        <begin position="143"/>
        <end position="283"/>
    </location>
</feature>
<dbReference type="AlphaFoldDB" id="A0A1W2E0P1"/>
<feature type="transmembrane region" description="Helical" evidence="6">
    <location>
        <begin position="238"/>
        <end position="262"/>
    </location>
</feature>
<evidence type="ECO:0000256" key="4">
    <source>
        <dbReference type="ARBA" id="ARBA00022989"/>
    </source>
</evidence>
<feature type="transmembrane region" description="Helical" evidence="6">
    <location>
        <begin position="118"/>
        <end position="137"/>
    </location>
</feature>
<accession>A0A1W2E0P1</accession>
<dbReference type="EMBL" id="FWXI01000019">
    <property type="protein sequence ID" value="SMD03303.1"/>
    <property type="molecule type" value="Genomic_DNA"/>
</dbReference>
<sequence length="300" mass="32200">MMQRRDILIGLVVVTVWGLNFIAIKMGLRDVPPLLLGALRFLLACFPIIFFLPRPPIPWPWLIALGLSINVGQFSCLFLGMKVGMPAGLASLVLQSQAFFTLLVGVTCLGERWQWNHLAGLALSGGGMAMIGLQQGVEMTTAGFGLTLAAAACWGIGNVIMRRATLGIPPFSMLSLVVWAGAVAILPLTFLSWMLEGYDAWLVAFHSPTWTSIGSLVYLSFFATLVGYGLWGKLLSRYPAAVVSPLALLVPIVGMSSSALLLGESVSLWQGIGALLVMTGLVVHVLGARWRMSTAELQKS</sequence>
<protein>
    <submittedName>
        <fullName evidence="8">O-acetylserine/cysteine efflux transporter</fullName>
    </submittedName>
</protein>
<dbReference type="GO" id="GO:0016020">
    <property type="term" value="C:membrane"/>
    <property type="evidence" value="ECO:0007669"/>
    <property type="project" value="UniProtKB-SubCell"/>
</dbReference>
<comment type="subcellular location">
    <subcellularLocation>
        <location evidence="1">Membrane</location>
        <topology evidence="1">Multi-pass membrane protein</topology>
    </subcellularLocation>
</comment>
<gene>
    <name evidence="8" type="ORF">SAMN04488500_11985</name>
</gene>